<feature type="domain" description="DUF3592" evidence="2">
    <location>
        <begin position="44"/>
        <end position="114"/>
    </location>
</feature>
<reference evidence="3 4" key="1">
    <citation type="submission" date="2019-08" db="EMBL/GenBank/DDBJ databases">
        <title>Deep-cultivation of Planctomycetes and their phenomic and genomic characterization uncovers novel biology.</title>
        <authorList>
            <person name="Wiegand S."/>
            <person name="Jogler M."/>
            <person name="Boedeker C."/>
            <person name="Pinto D."/>
            <person name="Vollmers J."/>
            <person name="Rivas-Marin E."/>
            <person name="Kohn T."/>
            <person name="Peeters S.H."/>
            <person name="Heuer A."/>
            <person name="Rast P."/>
            <person name="Oberbeckmann S."/>
            <person name="Bunk B."/>
            <person name="Jeske O."/>
            <person name="Meyerdierks A."/>
            <person name="Storesund J.E."/>
            <person name="Kallscheuer N."/>
            <person name="Luecker S."/>
            <person name="Lage O.M."/>
            <person name="Pohl T."/>
            <person name="Merkel B.J."/>
            <person name="Hornburger P."/>
            <person name="Mueller R.-W."/>
            <person name="Bruemmer F."/>
            <person name="Labrenz M."/>
            <person name="Spormann A.M."/>
            <person name="Op den Camp H."/>
            <person name="Overmann J."/>
            <person name="Amann R."/>
            <person name="Jetten M.S.M."/>
            <person name="Mascher T."/>
            <person name="Medema M.H."/>
            <person name="Devos D.P."/>
            <person name="Kaster A.-K."/>
            <person name="Ovreas L."/>
            <person name="Rohde M."/>
            <person name="Galperin M.Y."/>
            <person name="Jogler C."/>
        </authorList>
    </citation>
    <scope>NUCLEOTIDE SEQUENCE [LARGE SCALE GENOMIC DNA]</scope>
    <source>
        <strain evidence="3 4">UC8</strain>
    </source>
</reference>
<gene>
    <name evidence="3" type="ORF">UC8_56740</name>
</gene>
<keyword evidence="1" id="KW-1133">Transmembrane helix</keyword>
<sequence length="141" mass="15272">MAAPSKYLAKSRALRLLIVVTGFAAATYFAYGSILLVLRGQAVEAVCTSLDVKTTEARDGRRTSVTYHLAYPVEGQGMTEGTIRGGLSFQLAEGDKIEVLYDPRKPSRVRANRFESLWGLSCIFGALGLMCLPGLLRKPAS</sequence>
<proteinExistence type="predicted"/>
<dbReference type="OrthoDB" id="4214370at2"/>
<evidence type="ECO:0000313" key="4">
    <source>
        <dbReference type="Proteomes" id="UP000325286"/>
    </source>
</evidence>
<keyword evidence="1" id="KW-0472">Membrane</keyword>
<name>A0A5B9R9T2_9BACT</name>
<feature type="transmembrane region" description="Helical" evidence="1">
    <location>
        <begin position="117"/>
        <end position="136"/>
    </location>
</feature>
<dbReference type="Pfam" id="PF12158">
    <property type="entry name" value="DUF3592"/>
    <property type="match status" value="1"/>
</dbReference>
<dbReference type="KEGG" id="rul:UC8_56740"/>
<dbReference type="Proteomes" id="UP000325286">
    <property type="component" value="Chromosome"/>
</dbReference>
<dbReference type="InterPro" id="IPR021994">
    <property type="entry name" value="DUF3592"/>
</dbReference>
<evidence type="ECO:0000313" key="3">
    <source>
        <dbReference type="EMBL" id="QEG43623.1"/>
    </source>
</evidence>
<keyword evidence="1" id="KW-0812">Transmembrane</keyword>
<evidence type="ECO:0000259" key="2">
    <source>
        <dbReference type="Pfam" id="PF12158"/>
    </source>
</evidence>
<protein>
    <recommendedName>
        <fullName evidence="2">DUF3592 domain-containing protein</fullName>
    </recommendedName>
</protein>
<dbReference type="AlphaFoldDB" id="A0A5B9R9T2"/>
<dbReference type="RefSeq" id="WP_148080617.1">
    <property type="nucleotide sequence ID" value="NZ_CP042914.1"/>
</dbReference>
<dbReference type="EMBL" id="CP042914">
    <property type="protein sequence ID" value="QEG43623.1"/>
    <property type="molecule type" value="Genomic_DNA"/>
</dbReference>
<keyword evidence="4" id="KW-1185">Reference proteome</keyword>
<accession>A0A5B9R9T2</accession>
<evidence type="ECO:0000256" key="1">
    <source>
        <dbReference type="SAM" id="Phobius"/>
    </source>
</evidence>
<feature type="transmembrane region" description="Helical" evidence="1">
    <location>
        <begin position="12"/>
        <end position="31"/>
    </location>
</feature>
<organism evidence="3 4">
    <name type="scientific">Roseimaritima ulvae</name>
    <dbReference type="NCBI Taxonomy" id="980254"/>
    <lineage>
        <taxon>Bacteria</taxon>
        <taxon>Pseudomonadati</taxon>
        <taxon>Planctomycetota</taxon>
        <taxon>Planctomycetia</taxon>
        <taxon>Pirellulales</taxon>
        <taxon>Pirellulaceae</taxon>
        <taxon>Roseimaritima</taxon>
    </lineage>
</organism>